<dbReference type="OrthoDB" id="3251638at2759"/>
<gene>
    <name evidence="1" type="ORF">EIP91_000630</name>
</gene>
<reference evidence="1 2" key="1">
    <citation type="submission" date="2018-11" db="EMBL/GenBank/DDBJ databases">
        <title>Genome assembly of Steccherinum ochraceum LE-BIN_3174, the white-rot fungus of the Steccherinaceae family (The Residual Polyporoid clade, Polyporales, Basidiomycota).</title>
        <authorList>
            <person name="Fedorova T.V."/>
            <person name="Glazunova O.A."/>
            <person name="Landesman E.O."/>
            <person name="Moiseenko K.V."/>
            <person name="Psurtseva N.V."/>
            <person name="Savinova O.S."/>
            <person name="Shakhova N.V."/>
            <person name="Tyazhelova T.V."/>
            <person name="Vasina D.V."/>
        </authorList>
    </citation>
    <scope>NUCLEOTIDE SEQUENCE [LARGE SCALE GENOMIC DNA]</scope>
    <source>
        <strain evidence="1 2">LE-BIN_3174</strain>
    </source>
</reference>
<organism evidence="1 2">
    <name type="scientific">Steccherinum ochraceum</name>
    <dbReference type="NCBI Taxonomy" id="92696"/>
    <lineage>
        <taxon>Eukaryota</taxon>
        <taxon>Fungi</taxon>
        <taxon>Dikarya</taxon>
        <taxon>Basidiomycota</taxon>
        <taxon>Agaricomycotina</taxon>
        <taxon>Agaricomycetes</taxon>
        <taxon>Polyporales</taxon>
        <taxon>Steccherinaceae</taxon>
        <taxon>Steccherinum</taxon>
    </lineage>
</organism>
<comment type="caution">
    <text evidence="1">The sequence shown here is derived from an EMBL/GenBank/DDBJ whole genome shotgun (WGS) entry which is preliminary data.</text>
</comment>
<accession>A0A4R0RFD6</accession>
<dbReference type="InterPro" id="IPR032675">
    <property type="entry name" value="LRR_dom_sf"/>
</dbReference>
<sequence>MLVQCKSQSRLVDDLIPIILELSGRQWWSCDLLRLALISPAWIGPVRRRLYACPVVHSFAACTLLGRTLEESPHIRALVRGLDLRPVESRSSSLTAQQAGRLRQLLNLKGLQSLTLGGELAASAERFLYMMTHSRTIVALYLDGSHLQRSVTLHGHSRPPSIEWNEVLAFKFSNLRDLRICNLALSIAPPNIPYSLRIESVILDGIVLVDGLLSDLCFESWQSVRKLHISVKQPPIEMDTQLRETLESCECLQSFSYEEHGTRRSLDIDHMYPPLSTLKRLSLTHVDATPLSLEAISTKFGHVEELSIAGRNVRITPEQWVAFVRSGSLPSLNMLTTSLGTNIPPFKPWTEEMRKTLLDACIGREIVLV</sequence>
<keyword evidence="2" id="KW-1185">Reference proteome</keyword>
<evidence type="ECO:0008006" key="3">
    <source>
        <dbReference type="Google" id="ProtNLM"/>
    </source>
</evidence>
<dbReference type="AlphaFoldDB" id="A0A4R0RFD6"/>
<dbReference type="SUPFAM" id="SSF52047">
    <property type="entry name" value="RNI-like"/>
    <property type="match status" value="1"/>
</dbReference>
<protein>
    <recommendedName>
        <fullName evidence="3">F-box domain-containing protein</fullName>
    </recommendedName>
</protein>
<dbReference type="STRING" id="92696.A0A4R0RFD6"/>
<dbReference type="EMBL" id="RWJN01000113">
    <property type="protein sequence ID" value="TCD67010.1"/>
    <property type="molecule type" value="Genomic_DNA"/>
</dbReference>
<proteinExistence type="predicted"/>
<evidence type="ECO:0000313" key="1">
    <source>
        <dbReference type="EMBL" id="TCD67010.1"/>
    </source>
</evidence>
<evidence type="ECO:0000313" key="2">
    <source>
        <dbReference type="Proteomes" id="UP000292702"/>
    </source>
</evidence>
<dbReference type="Proteomes" id="UP000292702">
    <property type="component" value="Unassembled WGS sequence"/>
</dbReference>
<name>A0A4R0RFD6_9APHY</name>
<dbReference type="Gene3D" id="3.80.10.10">
    <property type="entry name" value="Ribonuclease Inhibitor"/>
    <property type="match status" value="1"/>
</dbReference>